<dbReference type="InterPro" id="IPR000843">
    <property type="entry name" value="HTH_LacI"/>
</dbReference>
<gene>
    <name evidence="5" type="ORF">ACFP2V_07055</name>
</gene>
<name>A0ABW0XGZ5_9ACTN</name>
<dbReference type="Pfam" id="PF13377">
    <property type="entry name" value="Peripla_BP_3"/>
    <property type="match status" value="1"/>
</dbReference>
<evidence type="ECO:0000313" key="6">
    <source>
        <dbReference type="Proteomes" id="UP001596183"/>
    </source>
</evidence>
<keyword evidence="2 5" id="KW-0238">DNA-binding</keyword>
<reference evidence="6" key="1">
    <citation type="journal article" date="2019" name="Int. J. Syst. Evol. Microbiol.">
        <title>The Global Catalogue of Microorganisms (GCM) 10K type strain sequencing project: providing services to taxonomists for standard genome sequencing and annotation.</title>
        <authorList>
            <consortium name="The Broad Institute Genomics Platform"/>
            <consortium name="The Broad Institute Genome Sequencing Center for Infectious Disease"/>
            <person name="Wu L."/>
            <person name="Ma J."/>
        </authorList>
    </citation>
    <scope>NUCLEOTIDE SEQUENCE [LARGE SCALE GENOMIC DNA]</scope>
    <source>
        <strain evidence="6">JCM 13852</strain>
    </source>
</reference>
<dbReference type="SUPFAM" id="SSF53822">
    <property type="entry name" value="Periplasmic binding protein-like I"/>
    <property type="match status" value="1"/>
</dbReference>
<dbReference type="PANTHER" id="PTHR30146">
    <property type="entry name" value="LACI-RELATED TRANSCRIPTIONAL REPRESSOR"/>
    <property type="match status" value="1"/>
</dbReference>
<dbReference type="Gene3D" id="1.10.260.40">
    <property type="entry name" value="lambda repressor-like DNA-binding domains"/>
    <property type="match status" value="1"/>
</dbReference>
<dbReference type="Pfam" id="PF00356">
    <property type="entry name" value="LacI"/>
    <property type="match status" value="1"/>
</dbReference>
<evidence type="ECO:0000259" key="4">
    <source>
        <dbReference type="PROSITE" id="PS50932"/>
    </source>
</evidence>
<accession>A0ABW0XGZ5</accession>
<dbReference type="PANTHER" id="PTHR30146:SF109">
    <property type="entry name" value="HTH-TYPE TRANSCRIPTIONAL REGULATOR GALS"/>
    <property type="match status" value="1"/>
</dbReference>
<organism evidence="5 6">
    <name type="scientific">Streptomyces incanus</name>
    <dbReference type="NCBI Taxonomy" id="887453"/>
    <lineage>
        <taxon>Bacteria</taxon>
        <taxon>Bacillati</taxon>
        <taxon>Actinomycetota</taxon>
        <taxon>Actinomycetes</taxon>
        <taxon>Kitasatosporales</taxon>
        <taxon>Streptomycetaceae</taxon>
        <taxon>Streptomyces</taxon>
    </lineage>
</organism>
<evidence type="ECO:0000256" key="3">
    <source>
        <dbReference type="ARBA" id="ARBA00023163"/>
    </source>
</evidence>
<dbReference type="CDD" id="cd06267">
    <property type="entry name" value="PBP1_LacI_sugar_binding-like"/>
    <property type="match status" value="1"/>
</dbReference>
<dbReference type="EMBL" id="JBHSPC010000015">
    <property type="protein sequence ID" value="MFC5669877.1"/>
    <property type="molecule type" value="Genomic_DNA"/>
</dbReference>
<keyword evidence="3" id="KW-0804">Transcription</keyword>
<sequence length="350" mass="37698">MPGRAVRVEEGGEQLEGRRVTLEAVAAHAGVGRGTASRVINGSDRVSAASLEAVFRAVRELGYVPNPAARALVRRRTDTVAFVVAVEQERVFWEEPYFSAVVRGATAGLVDKGIQLLLAIAQSQQDRDRLTAFLKARHVAGVLLSSFRGDDPLPAAIEQSGTPAVLVGRPTCYVPDWSVDVDNAEGARLAVRHLVEQGRRRIATITGPLDIQAGADRRTGFHDALRENGLCPPAEAHGNFTRTSGVVAMQQLLDRLPELDAVFAASNIMAAGALHVLRREGRRVPEDLAVVGFDDSPVAADADPPLTSVRQPLEEMGREMARLLIARLDNTPVAETKLVLRPTLVVRKSS</sequence>
<comment type="caution">
    <text evidence="5">The sequence shown here is derived from an EMBL/GenBank/DDBJ whole genome shotgun (WGS) entry which is preliminary data.</text>
</comment>
<keyword evidence="1" id="KW-0805">Transcription regulation</keyword>
<dbReference type="Gene3D" id="3.40.50.2300">
    <property type="match status" value="2"/>
</dbReference>
<dbReference type="CDD" id="cd01392">
    <property type="entry name" value="HTH_LacI"/>
    <property type="match status" value="1"/>
</dbReference>
<proteinExistence type="predicted"/>
<feature type="domain" description="HTH lacI-type" evidence="4">
    <location>
        <begin position="20"/>
        <end position="74"/>
    </location>
</feature>
<evidence type="ECO:0000256" key="2">
    <source>
        <dbReference type="ARBA" id="ARBA00023125"/>
    </source>
</evidence>
<evidence type="ECO:0000256" key="1">
    <source>
        <dbReference type="ARBA" id="ARBA00023015"/>
    </source>
</evidence>
<dbReference type="RefSeq" id="WP_381207552.1">
    <property type="nucleotide sequence ID" value="NZ_JBHSPC010000015.1"/>
</dbReference>
<dbReference type="InterPro" id="IPR028082">
    <property type="entry name" value="Peripla_BP_I"/>
</dbReference>
<keyword evidence="6" id="KW-1185">Reference proteome</keyword>
<protein>
    <submittedName>
        <fullName evidence="5">LacI family DNA-binding transcriptional regulator</fullName>
    </submittedName>
</protein>
<evidence type="ECO:0000313" key="5">
    <source>
        <dbReference type="EMBL" id="MFC5669877.1"/>
    </source>
</evidence>
<dbReference type="SUPFAM" id="SSF47413">
    <property type="entry name" value="lambda repressor-like DNA-binding domains"/>
    <property type="match status" value="1"/>
</dbReference>
<dbReference type="InterPro" id="IPR046335">
    <property type="entry name" value="LacI/GalR-like_sensor"/>
</dbReference>
<dbReference type="PROSITE" id="PS50932">
    <property type="entry name" value="HTH_LACI_2"/>
    <property type="match status" value="1"/>
</dbReference>
<dbReference type="SMART" id="SM00354">
    <property type="entry name" value="HTH_LACI"/>
    <property type="match status" value="1"/>
</dbReference>
<dbReference type="InterPro" id="IPR010982">
    <property type="entry name" value="Lambda_DNA-bd_dom_sf"/>
</dbReference>
<dbReference type="Proteomes" id="UP001596183">
    <property type="component" value="Unassembled WGS sequence"/>
</dbReference>
<dbReference type="GO" id="GO:0003677">
    <property type="term" value="F:DNA binding"/>
    <property type="evidence" value="ECO:0007669"/>
    <property type="project" value="UniProtKB-KW"/>
</dbReference>